<dbReference type="EMBL" id="OZ020103">
    <property type="protein sequence ID" value="CAK9278249.1"/>
    <property type="molecule type" value="Genomic_DNA"/>
</dbReference>
<evidence type="ECO:0000256" key="1">
    <source>
        <dbReference type="PROSITE-ProRule" id="PRU00708"/>
    </source>
</evidence>
<dbReference type="InterPro" id="IPR002885">
    <property type="entry name" value="PPR_rpt"/>
</dbReference>
<name>A0ABP0XHX9_9BRYO</name>
<accession>A0ABP0XHX9</accession>
<feature type="repeat" description="PPR" evidence="1">
    <location>
        <begin position="36"/>
        <end position="70"/>
    </location>
</feature>
<organism evidence="2 3">
    <name type="scientific">Sphagnum jensenii</name>
    <dbReference type="NCBI Taxonomy" id="128206"/>
    <lineage>
        <taxon>Eukaryota</taxon>
        <taxon>Viridiplantae</taxon>
        <taxon>Streptophyta</taxon>
        <taxon>Embryophyta</taxon>
        <taxon>Bryophyta</taxon>
        <taxon>Sphagnophytina</taxon>
        <taxon>Sphagnopsida</taxon>
        <taxon>Sphagnales</taxon>
        <taxon>Sphagnaceae</taxon>
        <taxon>Sphagnum</taxon>
    </lineage>
</organism>
<proteinExistence type="predicted"/>
<protein>
    <submittedName>
        <fullName evidence="2">Uncharacterized protein</fullName>
    </submittedName>
</protein>
<gene>
    <name evidence="2" type="ORF">CSSPJE1EN1_LOCUS23727</name>
</gene>
<dbReference type="PROSITE" id="PS51375">
    <property type="entry name" value="PPR"/>
    <property type="match status" value="1"/>
</dbReference>
<keyword evidence="3" id="KW-1185">Reference proteome</keyword>
<evidence type="ECO:0000313" key="3">
    <source>
        <dbReference type="Proteomes" id="UP001497444"/>
    </source>
</evidence>
<evidence type="ECO:0000313" key="2">
    <source>
        <dbReference type="EMBL" id="CAK9278249.1"/>
    </source>
</evidence>
<dbReference type="Proteomes" id="UP001497444">
    <property type="component" value="Chromosome 8"/>
</dbReference>
<sequence length="78" mass="9027">MGWTLHEVTILVEVHDNALGYGVKMAALAPWTLQLDSNSWNQRLVNYVKAEQYKKTLELFQRVQKEGMIPDTFTLFLS</sequence>
<reference evidence="2" key="1">
    <citation type="submission" date="2024-02" db="EMBL/GenBank/DDBJ databases">
        <authorList>
            <consortium name="ELIXIR-Norway"/>
            <consortium name="Elixir Norway"/>
        </authorList>
    </citation>
    <scope>NUCLEOTIDE SEQUENCE</scope>
</reference>